<dbReference type="Proteomes" id="UP000501387">
    <property type="component" value="Chromosome"/>
</dbReference>
<keyword evidence="2" id="KW-1185">Reference proteome</keyword>
<evidence type="ECO:0000313" key="1">
    <source>
        <dbReference type="EMBL" id="QIM16932.1"/>
    </source>
</evidence>
<protein>
    <submittedName>
        <fullName evidence="1">Uncharacterized protein</fullName>
    </submittedName>
</protein>
<accession>A0A6G8FLH2</accession>
<dbReference type="RefSeq" id="WP_166324618.1">
    <property type="nucleotide sequence ID" value="NZ_CP049934.1"/>
</dbReference>
<sequence length="148" mass="16076">MKGSERVSIVGGDVLVDGVRKLSTQELAELYGQSVHNMDAGQATLGRFIKDSPASYEKVAAEAGDAHFNLGGAGWEAAQAKYGLNDGQMFELLNRPFLEEIIGNRRPVNFTQDPTLRPGSALNKELKYLESNGYEYDPSSMIATYGGK</sequence>
<dbReference type="EMBL" id="CP049934">
    <property type="protein sequence ID" value="QIM16932.1"/>
    <property type="molecule type" value="Genomic_DNA"/>
</dbReference>
<dbReference type="KEGG" id="lins:G7067_11825"/>
<evidence type="ECO:0000313" key="2">
    <source>
        <dbReference type="Proteomes" id="UP000501387"/>
    </source>
</evidence>
<organism evidence="1 2">
    <name type="scientific">Leucobacter insecticola</name>
    <dbReference type="NCBI Taxonomy" id="2714934"/>
    <lineage>
        <taxon>Bacteria</taxon>
        <taxon>Bacillati</taxon>
        <taxon>Actinomycetota</taxon>
        <taxon>Actinomycetes</taxon>
        <taxon>Micrococcales</taxon>
        <taxon>Microbacteriaceae</taxon>
        <taxon>Leucobacter</taxon>
    </lineage>
</organism>
<reference evidence="1 2" key="1">
    <citation type="submission" date="2020-03" db="EMBL/GenBank/DDBJ databases">
        <title>Leucobacter sp. nov., isolated from beetles.</title>
        <authorList>
            <person name="Hyun D.-W."/>
            <person name="Bae J.-W."/>
        </authorList>
    </citation>
    <scope>NUCLEOTIDE SEQUENCE [LARGE SCALE GENOMIC DNA]</scope>
    <source>
        <strain evidence="1 2">HDW9B</strain>
    </source>
</reference>
<dbReference type="AlphaFoldDB" id="A0A6G8FLH2"/>
<gene>
    <name evidence="1" type="ORF">G7067_11825</name>
</gene>
<name>A0A6G8FLH2_9MICO</name>
<proteinExistence type="predicted"/>